<dbReference type="Proteomes" id="UP001187415">
    <property type="component" value="Unassembled WGS sequence"/>
</dbReference>
<keyword evidence="2" id="KW-1185">Reference proteome</keyword>
<comment type="caution">
    <text evidence="1">The sequence shown here is derived from an EMBL/GenBank/DDBJ whole genome shotgun (WGS) entry which is preliminary data.</text>
</comment>
<evidence type="ECO:0000313" key="1">
    <source>
        <dbReference type="EMBL" id="KAK2844953.1"/>
    </source>
</evidence>
<name>A0AA88MXU0_CHASR</name>
<dbReference type="Gene3D" id="1.10.533.10">
    <property type="entry name" value="Death Domain, Fas"/>
    <property type="match status" value="1"/>
</dbReference>
<dbReference type="AlphaFoldDB" id="A0AA88MXU0"/>
<protein>
    <submittedName>
        <fullName evidence="1">Uncharacterized protein</fullName>
    </submittedName>
</protein>
<dbReference type="InterPro" id="IPR011029">
    <property type="entry name" value="DEATH-like_dom_sf"/>
</dbReference>
<gene>
    <name evidence="1" type="ORF">Q5P01_011612</name>
</gene>
<proteinExistence type="predicted"/>
<organism evidence="1 2">
    <name type="scientific">Channa striata</name>
    <name type="common">Snakehead murrel</name>
    <name type="synonym">Ophicephalus striatus</name>
    <dbReference type="NCBI Taxonomy" id="64152"/>
    <lineage>
        <taxon>Eukaryota</taxon>
        <taxon>Metazoa</taxon>
        <taxon>Chordata</taxon>
        <taxon>Craniata</taxon>
        <taxon>Vertebrata</taxon>
        <taxon>Euteleostomi</taxon>
        <taxon>Actinopterygii</taxon>
        <taxon>Neopterygii</taxon>
        <taxon>Teleostei</taxon>
        <taxon>Neoteleostei</taxon>
        <taxon>Acanthomorphata</taxon>
        <taxon>Anabantaria</taxon>
        <taxon>Anabantiformes</taxon>
        <taxon>Channoidei</taxon>
        <taxon>Channidae</taxon>
        <taxon>Channa</taxon>
    </lineage>
</organism>
<reference evidence="1" key="1">
    <citation type="submission" date="2023-07" db="EMBL/GenBank/DDBJ databases">
        <title>Chromosome-level Genome Assembly of Striped Snakehead (Channa striata).</title>
        <authorList>
            <person name="Liu H."/>
        </authorList>
    </citation>
    <scope>NUCLEOTIDE SEQUENCE</scope>
    <source>
        <strain evidence="1">Gz</strain>
        <tissue evidence="1">Muscle</tissue>
    </source>
</reference>
<evidence type="ECO:0000313" key="2">
    <source>
        <dbReference type="Proteomes" id="UP001187415"/>
    </source>
</evidence>
<sequence length="87" mass="10094">MTEAYSQPEWVEVTRRTLKKMNRPDLLQRLSEDSSGTKESQQPTLTQRKLWIRKKTLCGYTPVCTHQQSGNSESCQRVAFGNTELFE</sequence>
<accession>A0AA88MXU0</accession>
<dbReference type="EMBL" id="JAUPFM010000008">
    <property type="protein sequence ID" value="KAK2844953.1"/>
    <property type="molecule type" value="Genomic_DNA"/>
</dbReference>